<dbReference type="Pfam" id="PF14436">
    <property type="entry name" value="EndoU_bacteria"/>
    <property type="match status" value="1"/>
</dbReference>
<feature type="domain" description="Bacterial EndoU nuclease" evidence="1">
    <location>
        <begin position="26"/>
        <end position="151"/>
    </location>
</feature>
<evidence type="ECO:0000313" key="2">
    <source>
        <dbReference type="EMBL" id="ACX76083.1"/>
    </source>
</evidence>
<dbReference type="Proteomes" id="UP000001497">
    <property type="component" value="Chromosome"/>
</dbReference>
<organism evidence="2 3">
    <name type="scientific">Fibrobacter succinogenes (strain ATCC 19169 / S85)</name>
    <dbReference type="NCBI Taxonomy" id="59374"/>
    <lineage>
        <taxon>Bacteria</taxon>
        <taxon>Pseudomonadati</taxon>
        <taxon>Fibrobacterota</taxon>
        <taxon>Fibrobacteria</taxon>
        <taxon>Fibrobacterales</taxon>
        <taxon>Fibrobacteraceae</taxon>
        <taxon>Fibrobacter</taxon>
    </lineage>
</organism>
<gene>
    <name evidence="2" type="ordered locus">Fisuc_2497</name>
</gene>
<dbReference type="EMBL" id="CP001792">
    <property type="protein sequence ID" value="ACX76083.1"/>
    <property type="molecule type" value="Genomic_DNA"/>
</dbReference>
<name>A0ABM5LK88_FIBSS</name>
<dbReference type="RefSeq" id="WP_015732321.1">
    <property type="nucleotide sequence ID" value="NC_013410.1"/>
</dbReference>
<evidence type="ECO:0000313" key="3">
    <source>
        <dbReference type="Proteomes" id="UP000001497"/>
    </source>
</evidence>
<protein>
    <recommendedName>
        <fullName evidence="1">Bacterial EndoU nuclease domain-containing protein</fullName>
    </recommendedName>
</protein>
<dbReference type="InterPro" id="IPR029501">
    <property type="entry name" value="EndoU_bac"/>
</dbReference>
<sequence>MGTSKPGRYMNTKGSARTMSQFSLVHSSEGKFTRPQRPTDPLKLMSGGHGQKGMDLLDKYGIPYNIVKVYSNGVRVGNIPLHSTRAKRTGINQSWFPTSWSEKTIKRAGEHVAQLHRNRNFPDGRIMYGTFKGVRVGVIKTNGQIGTVFPDKIQP</sequence>
<accession>A0ABM5LK88</accession>
<evidence type="ECO:0000259" key="1">
    <source>
        <dbReference type="Pfam" id="PF14436"/>
    </source>
</evidence>
<proteinExistence type="predicted"/>
<reference evidence="2" key="1">
    <citation type="submission" date="2009-10" db="EMBL/GenBank/DDBJ databases">
        <title>Complete sequence of Fibrobacter succinogenes subsp. succinogenes S85.</title>
        <authorList>
            <consortium name="US DOE Joint Genome Institute"/>
            <person name="Lucas S."/>
            <person name="Copeland A."/>
            <person name="Lapidus A."/>
            <person name="Glavina del Rio T."/>
            <person name="Tice H."/>
            <person name="Bruce D."/>
            <person name="Goodwin L."/>
            <person name="Pitluck S."/>
            <person name="Chertkov O."/>
            <person name="Detter J.C."/>
            <person name="Han C."/>
            <person name="Tapia R."/>
            <person name="Larimer F."/>
            <person name="Land M."/>
            <person name="Hauser L."/>
            <person name="Kyrpides N."/>
            <person name="Mikhailova N."/>
            <person name="Weimer P.J."/>
            <person name="Stevenson D.M."/>
            <person name="Boyum J."/>
            <person name="Brumm P.I."/>
            <person name="Mead D."/>
        </authorList>
    </citation>
    <scope>NUCLEOTIDE SEQUENCE [LARGE SCALE GENOMIC DNA]</scope>
    <source>
        <strain evidence="2">S85</strain>
    </source>
</reference>
<keyword evidence="3" id="KW-1185">Reference proteome</keyword>